<reference evidence="3 4" key="1">
    <citation type="journal article" date="2010" name="PLoS ONE">
        <title>The glycobiome of the rumen bacterium Butyrivibrio proteoclasticus B316(T) highlights adaptation to a polysaccharide-rich environment.</title>
        <authorList>
            <person name="Kelly W.J."/>
            <person name="Leahy S.C."/>
            <person name="Altermann E."/>
            <person name="Yeoman C.J."/>
            <person name="Dunne J.C."/>
            <person name="Kong Z."/>
            <person name="Pacheco D.M."/>
            <person name="Li D."/>
            <person name="Noel S.J."/>
            <person name="Moon C.D."/>
            <person name="Cookson A.L."/>
            <person name="Attwood G.T."/>
        </authorList>
    </citation>
    <scope>NUCLEOTIDE SEQUENCE [LARGE SCALE GENOMIC DNA]</scope>
    <source>
        <strain evidence="4">ATCC 51982 / DSM 14932 / B316</strain>
        <plasmid evidence="4">Plasmid pCY186</plasmid>
    </source>
</reference>
<name>E0S4R4_BUTPB</name>
<dbReference type="HOGENOM" id="CLU_735046_0_0_9"/>
<dbReference type="Proteomes" id="UP000001299">
    <property type="component" value="Plasmid pCY186"/>
</dbReference>
<dbReference type="SMART" id="SM00858">
    <property type="entry name" value="SAF"/>
    <property type="match status" value="1"/>
</dbReference>
<dbReference type="RefSeq" id="WP_013283044.1">
    <property type="nucleotide sequence ID" value="NC_014390.1"/>
</dbReference>
<feature type="compositionally biased region" description="Low complexity" evidence="1">
    <location>
        <begin position="304"/>
        <end position="314"/>
    </location>
</feature>
<dbReference type="PROSITE" id="PS51257">
    <property type="entry name" value="PROKAR_LIPOPROTEIN"/>
    <property type="match status" value="1"/>
</dbReference>
<dbReference type="CDD" id="cd11614">
    <property type="entry name" value="SAF_CpaB_FlgA_like"/>
    <property type="match status" value="1"/>
</dbReference>
<evidence type="ECO:0000256" key="1">
    <source>
        <dbReference type="SAM" id="MobiDB-lite"/>
    </source>
</evidence>
<evidence type="ECO:0000313" key="4">
    <source>
        <dbReference type="Proteomes" id="UP000001299"/>
    </source>
</evidence>
<dbReference type="AlphaFoldDB" id="E0S4R4"/>
<proteinExistence type="predicted"/>
<gene>
    <name evidence="3" type="ordered locus">bpr_IV031</name>
</gene>
<organism evidence="3 4">
    <name type="scientific">Butyrivibrio proteoclasticus (strain ATCC 51982 / DSM 14932 / B316)</name>
    <name type="common">Clostridium proteoclasticum</name>
    <dbReference type="NCBI Taxonomy" id="515622"/>
    <lineage>
        <taxon>Bacteria</taxon>
        <taxon>Bacillati</taxon>
        <taxon>Bacillota</taxon>
        <taxon>Clostridia</taxon>
        <taxon>Lachnospirales</taxon>
        <taxon>Lachnospiraceae</taxon>
        <taxon>Butyrivibrio</taxon>
    </lineage>
</organism>
<feature type="region of interest" description="Disordered" evidence="1">
    <location>
        <begin position="284"/>
        <end position="314"/>
    </location>
</feature>
<feature type="domain" description="SAF" evidence="2">
    <location>
        <begin position="53"/>
        <end position="114"/>
    </location>
</feature>
<dbReference type="InterPro" id="IPR013974">
    <property type="entry name" value="SAF"/>
</dbReference>
<feature type="compositionally biased region" description="Acidic residues" evidence="1">
    <location>
        <begin position="287"/>
        <end position="303"/>
    </location>
</feature>
<dbReference type="eggNOG" id="COG3745">
    <property type="taxonomic scope" value="Bacteria"/>
</dbReference>
<evidence type="ECO:0000313" key="3">
    <source>
        <dbReference type="EMBL" id="ADL36396.1"/>
    </source>
</evidence>
<dbReference type="EMBL" id="CP001813">
    <property type="protein sequence ID" value="ADL36396.1"/>
    <property type="molecule type" value="Genomic_DNA"/>
</dbReference>
<geneLocation type="plasmid" evidence="3 4">
    <name>pCY186</name>
</geneLocation>
<keyword evidence="4" id="KW-1185">Reference proteome</keyword>
<keyword evidence="3" id="KW-0614">Plasmid</keyword>
<accession>E0S4R4</accession>
<evidence type="ECO:0000259" key="2">
    <source>
        <dbReference type="SMART" id="SM00858"/>
    </source>
</evidence>
<protein>
    <submittedName>
        <fullName evidence="3">SAF domain-containing protein</fullName>
    </submittedName>
</protein>
<sequence>MRKNKFKLIISILVAVLIILAGCIAIIYVGKKTLDEKKAQIDELQYEIDANKLVVYVAKNDISAGETLVDGENIMKQEIFTGLESEYYLSDSEVGGIAVLDIKALEPIMADMVTSLQIQQDTREYEIAVANLMTDQDEYDYVDVRIMFPTGEDYTVLTKKPVHNLILDNCVFYSYLNEDEILRMASATIDAYTVTGTYIYTTRYVEPNLQTEATPNYVVRPEVIDLINSDPNILSIAKETLNLEARISLEQRLLGLSEDALKAVQEGHEIADTAKTSVQLGVQYSADSEENEELAEEGTEEAATESSSEETSGN</sequence>
<dbReference type="KEGG" id="bpb:bpr_IV031"/>
<dbReference type="Pfam" id="PF08666">
    <property type="entry name" value="SAF"/>
    <property type="match status" value="1"/>
</dbReference>